<keyword evidence="1 3" id="KW-0378">Hydrolase</keyword>
<dbReference type="GO" id="GO:0016787">
    <property type="term" value="F:hydrolase activity"/>
    <property type="evidence" value="ECO:0007669"/>
    <property type="project" value="UniProtKB-KW"/>
</dbReference>
<dbReference type="InterPro" id="IPR001579">
    <property type="entry name" value="Glyco_hydro_18_chit_AS"/>
</dbReference>
<feature type="signal peptide" evidence="6">
    <location>
        <begin position="1"/>
        <end position="23"/>
    </location>
</feature>
<evidence type="ECO:0000259" key="7">
    <source>
        <dbReference type="PROSITE" id="PS51910"/>
    </source>
</evidence>
<protein>
    <submittedName>
        <fullName evidence="8">Glycosyl hydrolase family 18 protein</fullName>
    </submittedName>
</protein>
<feature type="compositionally biased region" description="Low complexity" evidence="5">
    <location>
        <begin position="38"/>
        <end position="48"/>
    </location>
</feature>
<comment type="similarity">
    <text evidence="4">Belongs to the glycosyl hydrolase 18 family.</text>
</comment>
<dbReference type="RefSeq" id="WP_345087866.1">
    <property type="nucleotide sequence ID" value="NZ_BAAAWG010000013.1"/>
</dbReference>
<dbReference type="PROSITE" id="PS01095">
    <property type="entry name" value="GH18_1"/>
    <property type="match status" value="1"/>
</dbReference>
<dbReference type="Gene3D" id="3.20.20.80">
    <property type="entry name" value="Glycosidases"/>
    <property type="match status" value="1"/>
</dbReference>
<dbReference type="Proteomes" id="UP001596241">
    <property type="component" value="Unassembled WGS sequence"/>
</dbReference>
<dbReference type="InterPro" id="IPR001223">
    <property type="entry name" value="Glyco_hydro18_cat"/>
</dbReference>
<dbReference type="SMART" id="SM00636">
    <property type="entry name" value="Glyco_18"/>
    <property type="match status" value="1"/>
</dbReference>
<name>A0ABW1FG51_9ACTN</name>
<dbReference type="SUPFAM" id="SSF51445">
    <property type="entry name" value="(Trans)glycosidases"/>
    <property type="match status" value="1"/>
</dbReference>
<dbReference type="Gene3D" id="3.10.50.10">
    <property type="match status" value="1"/>
</dbReference>
<reference evidence="9" key="1">
    <citation type="journal article" date="2019" name="Int. J. Syst. Evol. Microbiol.">
        <title>The Global Catalogue of Microorganisms (GCM) 10K type strain sequencing project: providing services to taxonomists for standard genome sequencing and annotation.</title>
        <authorList>
            <consortium name="The Broad Institute Genomics Platform"/>
            <consortium name="The Broad Institute Genome Sequencing Center for Infectious Disease"/>
            <person name="Wu L."/>
            <person name="Ma J."/>
        </authorList>
    </citation>
    <scope>NUCLEOTIDE SEQUENCE [LARGE SCALE GENOMIC DNA]</scope>
    <source>
        <strain evidence="9">CGMCC 1.15809</strain>
    </source>
</reference>
<dbReference type="InterPro" id="IPR029070">
    <property type="entry name" value="Chitinase_insertion_sf"/>
</dbReference>
<evidence type="ECO:0000256" key="6">
    <source>
        <dbReference type="SAM" id="SignalP"/>
    </source>
</evidence>
<feature type="domain" description="GH18" evidence="7">
    <location>
        <begin position="56"/>
        <end position="380"/>
    </location>
</feature>
<evidence type="ECO:0000256" key="4">
    <source>
        <dbReference type="RuleBase" id="RU004453"/>
    </source>
</evidence>
<feature type="chain" id="PRO_5045889310" evidence="6">
    <location>
        <begin position="24"/>
        <end position="380"/>
    </location>
</feature>
<evidence type="ECO:0000256" key="1">
    <source>
        <dbReference type="ARBA" id="ARBA00022801"/>
    </source>
</evidence>
<keyword evidence="6" id="KW-0732">Signal</keyword>
<dbReference type="PANTHER" id="PTHR46066:SF2">
    <property type="entry name" value="CHITINASE DOMAIN-CONTAINING PROTEIN 1"/>
    <property type="match status" value="1"/>
</dbReference>
<accession>A0ABW1FG51</accession>
<proteinExistence type="inferred from homology"/>
<comment type="caution">
    <text evidence="8">The sequence shown here is derived from an EMBL/GenBank/DDBJ whole genome shotgun (WGS) entry which is preliminary data.</text>
</comment>
<dbReference type="InterPro" id="IPR017853">
    <property type="entry name" value="GH"/>
</dbReference>
<organism evidence="8 9">
    <name type="scientific">Streptomyces ramulosus</name>
    <dbReference type="NCBI Taxonomy" id="47762"/>
    <lineage>
        <taxon>Bacteria</taxon>
        <taxon>Bacillati</taxon>
        <taxon>Actinomycetota</taxon>
        <taxon>Actinomycetes</taxon>
        <taxon>Kitasatosporales</taxon>
        <taxon>Streptomycetaceae</taxon>
        <taxon>Streptomyces</taxon>
    </lineage>
</organism>
<keyword evidence="2 3" id="KW-0326">Glycosidase</keyword>
<evidence type="ECO:0000313" key="8">
    <source>
        <dbReference type="EMBL" id="MFC5892483.1"/>
    </source>
</evidence>
<dbReference type="EMBL" id="JBHSPW010000002">
    <property type="protein sequence ID" value="MFC5892483.1"/>
    <property type="molecule type" value="Genomic_DNA"/>
</dbReference>
<evidence type="ECO:0000256" key="3">
    <source>
        <dbReference type="RuleBase" id="RU000489"/>
    </source>
</evidence>
<keyword evidence="9" id="KW-1185">Reference proteome</keyword>
<evidence type="ECO:0000313" key="9">
    <source>
        <dbReference type="Proteomes" id="UP001596241"/>
    </source>
</evidence>
<dbReference type="PANTHER" id="PTHR46066">
    <property type="entry name" value="CHITINASE DOMAIN-CONTAINING PROTEIN 1 FAMILY MEMBER"/>
    <property type="match status" value="1"/>
</dbReference>
<evidence type="ECO:0000256" key="2">
    <source>
        <dbReference type="ARBA" id="ARBA00023295"/>
    </source>
</evidence>
<dbReference type="Pfam" id="PF00704">
    <property type="entry name" value="Glyco_hydro_18"/>
    <property type="match status" value="1"/>
</dbReference>
<gene>
    <name evidence="8" type="ORF">ACFP3M_06585</name>
</gene>
<dbReference type="InterPro" id="IPR011583">
    <property type="entry name" value="Chitinase_II/V-like_cat"/>
</dbReference>
<evidence type="ECO:0000256" key="5">
    <source>
        <dbReference type="SAM" id="MobiDB-lite"/>
    </source>
</evidence>
<sequence>MDRPAPPLARTGTALLLAATALAGPLAAPAASASSVTTATATAPAPRAAHPRHDPARTGSAWLPYWGDVDAAYRDALRHADQLHTVSPFWYEATGDRAVTAHPGAGRRDIIRGLRRAGIKVVPTVTETLGAKDMADLMLDRRRRAAHVETLARTVRGHGYDGLDLDYERMALTGTAADRARVATGYTALTADLCARLHTLGKECTVTVVPQTGGSGRAYDYRQLGKAADRLRIMGYDLHWAGGAPGPLSSRQWYDAFLRRATATVPRHKIEVAFPGYGWDWDRTAGGRATHLTWREAEALRRRTGTAYHFDSASGTPHFTYRRDGHTHEVWYQDARGVAAHKEVLDRYGIRGTGLWALGFEDPRSWAELRAHAVRHHPVR</sequence>
<dbReference type="PROSITE" id="PS51910">
    <property type="entry name" value="GH18_2"/>
    <property type="match status" value="1"/>
</dbReference>
<feature type="region of interest" description="Disordered" evidence="5">
    <location>
        <begin position="38"/>
        <end position="57"/>
    </location>
</feature>